<keyword evidence="6" id="KW-0805">Transcription regulation</keyword>
<gene>
    <name evidence="13" type="ORF">A3F83_16650</name>
</gene>
<evidence type="ECO:0000256" key="5">
    <source>
        <dbReference type="ARBA" id="ARBA00022840"/>
    </source>
</evidence>
<dbReference type="InterPro" id="IPR025662">
    <property type="entry name" value="Sigma_54_int_dom_ATP-bd_1"/>
</dbReference>
<dbReference type="InterPro" id="IPR002078">
    <property type="entry name" value="Sigma_54_int"/>
</dbReference>
<dbReference type="Pfam" id="PF00158">
    <property type="entry name" value="Sigma54_activat"/>
    <property type="match status" value="1"/>
</dbReference>
<dbReference type="InterPro" id="IPR025943">
    <property type="entry name" value="Sigma_54_int_dom_ATP-bd_2"/>
</dbReference>
<dbReference type="PANTHER" id="PTHR32071">
    <property type="entry name" value="TRANSCRIPTIONAL REGULATORY PROTEIN"/>
    <property type="match status" value="1"/>
</dbReference>
<dbReference type="SMART" id="SM00382">
    <property type="entry name" value="AAA"/>
    <property type="match status" value="1"/>
</dbReference>
<evidence type="ECO:0000256" key="6">
    <source>
        <dbReference type="ARBA" id="ARBA00023015"/>
    </source>
</evidence>
<keyword evidence="7" id="KW-0238">DNA-binding</keyword>
<evidence type="ECO:0000313" key="14">
    <source>
        <dbReference type="Proteomes" id="UP000179129"/>
    </source>
</evidence>
<dbReference type="SUPFAM" id="SSF52172">
    <property type="entry name" value="CheY-like"/>
    <property type="match status" value="1"/>
</dbReference>
<dbReference type="InterPro" id="IPR058031">
    <property type="entry name" value="AAA_lid_NorR"/>
</dbReference>
<dbReference type="PROSITE" id="PS00688">
    <property type="entry name" value="SIGMA54_INTERACT_3"/>
    <property type="match status" value="1"/>
</dbReference>
<feature type="domain" description="Response regulatory" evidence="12">
    <location>
        <begin position="5"/>
        <end position="119"/>
    </location>
</feature>
<keyword evidence="2" id="KW-0963">Cytoplasm</keyword>
<keyword evidence="9" id="KW-0804">Transcription</keyword>
<protein>
    <recommendedName>
        <fullName evidence="15">Fis family transcriptional regulator</fullName>
    </recommendedName>
</protein>
<name>A0A1F5Z3E4_9BACT</name>
<keyword evidence="8" id="KW-0010">Activator</keyword>
<dbReference type="Gene3D" id="3.40.50.300">
    <property type="entry name" value="P-loop containing nucleotide triphosphate hydrolases"/>
    <property type="match status" value="1"/>
</dbReference>
<comment type="subcellular location">
    <subcellularLocation>
        <location evidence="1">Cytoplasm</location>
    </subcellularLocation>
</comment>
<evidence type="ECO:0000259" key="11">
    <source>
        <dbReference type="PROSITE" id="PS50045"/>
    </source>
</evidence>
<dbReference type="InterPro" id="IPR011006">
    <property type="entry name" value="CheY-like_superfamily"/>
</dbReference>
<dbReference type="PANTHER" id="PTHR32071:SF113">
    <property type="entry name" value="ALGINATE BIOSYNTHESIS TRANSCRIPTIONAL REGULATORY PROTEIN ALGB"/>
    <property type="match status" value="1"/>
</dbReference>
<evidence type="ECO:0000256" key="9">
    <source>
        <dbReference type="ARBA" id="ARBA00023163"/>
    </source>
</evidence>
<dbReference type="STRING" id="1817867.A3F83_16650"/>
<evidence type="ECO:0000256" key="1">
    <source>
        <dbReference type="ARBA" id="ARBA00004496"/>
    </source>
</evidence>
<dbReference type="FunFam" id="1.10.8.60:FF:000014">
    <property type="entry name" value="DNA-binding transcriptional regulator NtrC"/>
    <property type="match status" value="1"/>
</dbReference>
<evidence type="ECO:0000256" key="3">
    <source>
        <dbReference type="ARBA" id="ARBA00022553"/>
    </source>
</evidence>
<dbReference type="SMART" id="SM00448">
    <property type="entry name" value="REC"/>
    <property type="match status" value="1"/>
</dbReference>
<accession>A0A1F5Z3E4</accession>
<dbReference type="FunFam" id="3.40.50.300:FF:000006">
    <property type="entry name" value="DNA-binding transcriptional regulator NtrC"/>
    <property type="match status" value="1"/>
</dbReference>
<dbReference type="PROSITE" id="PS50045">
    <property type="entry name" value="SIGMA54_INTERACT_4"/>
    <property type="match status" value="1"/>
</dbReference>
<dbReference type="PROSITE" id="PS00675">
    <property type="entry name" value="SIGMA54_INTERACT_1"/>
    <property type="match status" value="1"/>
</dbReference>
<dbReference type="PROSITE" id="PS50110">
    <property type="entry name" value="RESPONSE_REGULATORY"/>
    <property type="match status" value="1"/>
</dbReference>
<proteinExistence type="predicted"/>
<dbReference type="Pfam" id="PF00072">
    <property type="entry name" value="Response_reg"/>
    <property type="match status" value="1"/>
</dbReference>
<evidence type="ECO:0000256" key="4">
    <source>
        <dbReference type="ARBA" id="ARBA00022741"/>
    </source>
</evidence>
<evidence type="ECO:0000256" key="8">
    <source>
        <dbReference type="ARBA" id="ARBA00023159"/>
    </source>
</evidence>
<dbReference type="EMBL" id="MFIX01000002">
    <property type="protein sequence ID" value="OGG06961.1"/>
    <property type="molecule type" value="Genomic_DNA"/>
</dbReference>
<evidence type="ECO:0008006" key="15">
    <source>
        <dbReference type="Google" id="ProtNLM"/>
    </source>
</evidence>
<dbReference type="Pfam" id="PF25601">
    <property type="entry name" value="AAA_lid_14"/>
    <property type="match status" value="1"/>
</dbReference>
<dbReference type="GO" id="GO:0003677">
    <property type="term" value="F:DNA binding"/>
    <property type="evidence" value="ECO:0007669"/>
    <property type="project" value="UniProtKB-KW"/>
</dbReference>
<sequence>MEFKRILVVDDEPLMRDFLVLTLQRKKYVVEEVGDGAQALERVKTEFYDLVITDVRMPGISGEEVLKEVKKNSADTEVVVITAFGAIENAVGAIKLGAYDYIEKPFSADRIEIVVEHALENQRQRDENRTLRNDRNQLLIQLKEKYNSIVGSSDIMRKVYDTMEMIAPSKATILIHGESGTGKELVAQAIHYNSDRQNKPFIKVNCAALPESLMESELFGHEKGAFTGAIRTTKGRFELAHTGTLLLDEIGELSLPLQSKLLRVLQEREFEKVGNPTPLSVDVRIIATTNRDLKKEIQDGNFREDLYYRLNVVPIYLPPLRERKEDIPLLVDHFLRKYCNENQRNIPAVSDEARDKLMAQDWPGNVRELENHIERAVVLCRDQVLTDRHFQFEHEGSEKPGGFSLDGISPGVT</sequence>
<evidence type="ECO:0000256" key="2">
    <source>
        <dbReference type="ARBA" id="ARBA00022490"/>
    </source>
</evidence>
<feature type="non-terminal residue" evidence="13">
    <location>
        <position position="413"/>
    </location>
</feature>
<dbReference type="AlphaFoldDB" id="A0A1F5Z3E4"/>
<dbReference type="Proteomes" id="UP000179129">
    <property type="component" value="Unassembled WGS sequence"/>
</dbReference>
<dbReference type="GO" id="GO:0005524">
    <property type="term" value="F:ATP binding"/>
    <property type="evidence" value="ECO:0007669"/>
    <property type="project" value="UniProtKB-KW"/>
</dbReference>
<evidence type="ECO:0000256" key="7">
    <source>
        <dbReference type="ARBA" id="ARBA00023125"/>
    </source>
</evidence>
<comment type="caution">
    <text evidence="13">The sequence shown here is derived from an EMBL/GenBank/DDBJ whole genome shotgun (WGS) entry which is preliminary data.</text>
</comment>
<dbReference type="GO" id="GO:0000160">
    <property type="term" value="P:phosphorelay signal transduction system"/>
    <property type="evidence" value="ECO:0007669"/>
    <property type="project" value="InterPro"/>
</dbReference>
<dbReference type="FunFam" id="3.40.50.2300:FF:000018">
    <property type="entry name" value="DNA-binding transcriptional regulator NtrC"/>
    <property type="match status" value="1"/>
</dbReference>
<dbReference type="CDD" id="cd00009">
    <property type="entry name" value="AAA"/>
    <property type="match status" value="1"/>
</dbReference>
<dbReference type="Gene3D" id="3.40.50.2300">
    <property type="match status" value="1"/>
</dbReference>
<evidence type="ECO:0000256" key="10">
    <source>
        <dbReference type="PROSITE-ProRule" id="PRU00169"/>
    </source>
</evidence>
<organism evidence="13 14">
    <name type="scientific">Candidatus Glassbacteria bacterium RIFCSPLOWO2_12_FULL_58_11</name>
    <dbReference type="NCBI Taxonomy" id="1817867"/>
    <lineage>
        <taxon>Bacteria</taxon>
        <taxon>Candidatus Glassiibacteriota</taxon>
    </lineage>
</organism>
<keyword evidence="3 10" id="KW-0597">Phosphoprotein</keyword>
<reference evidence="13 14" key="1">
    <citation type="journal article" date="2016" name="Nat. Commun.">
        <title>Thousands of microbial genomes shed light on interconnected biogeochemical processes in an aquifer system.</title>
        <authorList>
            <person name="Anantharaman K."/>
            <person name="Brown C.T."/>
            <person name="Hug L.A."/>
            <person name="Sharon I."/>
            <person name="Castelle C.J."/>
            <person name="Probst A.J."/>
            <person name="Thomas B.C."/>
            <person name="Singh A."/>
            <person name="Wilkins M.J."/>
            <person name="Karaoz U."/>
            <person name="Brodie E.L."/>
            <person name="Williams K.H."/>
            <person name="Hubbard S.S."/>
            <person name="Banfield J.F."/>
        </authorList>
    </citation>
    <scope>NUCLEOTIDE SEQUENCE [LARGE SCALE GENOMIC DNA]</scope>
</reference>
<dbReference type="GO" id="GO:0006355">
    <property type="term" value="P:regulation of DNA-templated transcription"/>
    <property type="evidence" value="ECO:0007669"/>
    <property type="project" value="InterPro"/>
</dbReference>
<evidence type="ECO:0000313" key="13">
    <source>
        <dbReference type="EMBL" id="OGG06961.1"/>
    </source>
</evidence>
<feature type="modified residue" description="4-aspartylphosphate" evidence="10">
    <location>
        <position position="54"/>
    </location>
</feature>
<dbReference type="GO" id="GO:0005737">
    <property type="term" value="C:cytoplasm"/>
    <property type="evidence" value="ECO:0007669"/>
    <property type="project" value="UniProtKB-SubCell"/>
</dbReference>
<dbReference type="Gene3D" id="1.10.8.60">
    <property type="match status" value="1"/>
</dbReference>
<dbReference type="InterPro" id="IPR025944">
    <property type="entry name" value="Sigma_54_int_dom_CS"/>
</dbReference>
<feature type="domain" description="Sigma-54 factor interaction" evidence="11">
    <location>
        <begin position="149"/>
        <end position="378"/>
    </location>
</feature>
<dbReference type="PROSITE" id="PS00676">
    <property type="entry name" value="SIGMA54_INTERACT_2"/>
    <property type="match status" value="1"/>
</dbReference>
<dbReference type="InterPro" id="IPR027417">
    <property type="entry name" value="P-loop_NTPase"/>
</dbReference>
<keyword evidence="4" id="KW-0547">Nucleotide-binding</keyword>
<dbReference type="InterPro" id="IPR001789">
    <property type="entry name" value="Sig_transdc_resp-reg_receiver"/>
</dbReference>
<evidence type="ECO:0000259" key="12">
    <source>
        <dbReference type="PROSITE" id="PS50110"/>
    </source>
</evidence>
<dbReference type="SUPFAM" id="SSF52540">
    <property type="entry name" value="P-loop containing nucleoside triphosphate hydrolases"/>
    <property type="match status" value="1"/>
</dbReference>
<dbReference type="InterPro" id="IPR003593">
    <property type="entry name" value="AAA+_ATPase"/>
</dbReference>
<keyword evidence="5" id="KW-0067">ATP-binding</keyword>